<gene>
    <name evidence="1" type="ORF">bsdtb5_26610</name>
</gene>
<name>A0A7R7EMJ0_9FIRM</name>
<dbReference type="RefSeq" id="WP_271712491.1">
    <property type="nucleotide sequence ID" value="NZ_AP024169.1"/>
</dbReference>
<keyword evidence="2" id="KW-1185">Reference proteome</keyword>
<organism evidence="1 2">
    <name type="scientific">Anaeromicropila herbilytica</name>
    <dbReference type="NCBI Taxonomy" id="2785025"/>
    <lineage>
        <taxon>Bacteria</taxon>
        <taxon>Bacillati</taxon>
        <taxon>Bacillota</taxon>
        <taxon>Clostridia</taxon>
        <taxon>Lachnospirales</taxon>
        <taxon>Lachnospiraceae</taxon>
        <taxon>Anaeromicropila</taxon>
    </lineage>
</organism>
<dbReference type="EMBL" id="AP024169">
    <property type="protein sequence ID" value="BCN31366.1"/>
    <property type="molecule type" value="Genomic_DNA"/>
</dbReference>
<sequence length="89" mass="10734">MKNYLKYIYNERTDKIERVLRLLHFRNIEEFGLWMEDIVGKPPKLTDAEVMEYTELTCMQKGSMSNTARMIGKEEVQFLWELMHSEAER</sequence>
<evidence type="ECO:0000313" key="1">
    <source>
        <dbReference type="EMBL" id="BCN31366.1"/>
    </source>
</evidence>
<proteinExistence type="predicted"/>
<protein>
    <submittedName>
        <fullName evidence="1">Uncharacterized protein</fullName>
    </submittedName>
</protein>
<reference evidence="1 2" key="1">
    <citation type="submission" date="2020-11" db="EMBL/GenBank/DDBJ databases">
        <title>Draft genome sequencing of a Lachnospiraceae strain isolated from anoxic soil subjected to BSD treatment.</title>
        <authorList>
            <person name="Uek A."/>
            <person name="Tonouchi A."/>
        </authorList>
    </citation>
    <scope>NUCLEOTIDE SEQUENCE [LARGE SCALE GENOMIC DNA]</scope>
    <source>
        <strain evidence="1 2">TB5</strain>
    </source>
</reference>
<dbReference type="AlphaFoldDB" id="A0A7R7EMJ0"/>
<dbReference type="KEGG" id="ahb:bsdtb5_26610"/>
<dbReference type="Proteomes" id="UP000595897">
    <property type="component" value="Chromosome"/>
</dbReference>
<accession>A0A7R7EMJ0</accession>
<evidence type="ECO:0000313" key="2">
    <source>
        <dbReference type="Proteomes" id="UP000595897"/>
    </source>
</evidence>